<dbReference type="STRING" id="228230.RMCC_5818"/>
<dbReference type="AlphaFoldDB" id="A0A124E348"/>
<evidence type="ECO:0000313" key="1">
    <source>
        <dbReference type="EMBL" id="GAS98853.1"/>
    </source>
</evidence>
<organism evidence="1 2">
    <name type="scientific">Mycolicibacterium canariasense</name>
    <name type="common">Mycobacterium canariasense</name>
    <dbReference type="NCBI Taxonomy" id="228230"/>
    <lineage>
        <taxon>Bacteria</taxon>
        <taxon>Bacillati</taxon>
        <taxon>Actinomycetota</taxon>
        <taxon>Actinomycetes</taxon>
        <taxon>Mycobacteriales</taxon>
        <taxon>Mycobacteriaceae</taxon>
        <taxon>Mycolicibacterium</taxon>
    </lineage>
</organism>
<reference evidence="2" key="2">
    <citation type="submission" date="2016-02" db="EMBL/GenBank/DDBJ databases">
        <title>Draft genome sequence of five rapidly growing Mycobacterium species.</title>
        <authorList>
            <person name="Katahira K."/>
            <person name="Gotou Y."/>
            <person name="Iida K."/>
            <person name="Ogura Y."/>
            <person name="Hayashi T."/>
        </authorList>
    </citation>
    <scope>NUCLEOTIDE SEQUENCE [LARGE SCALE GENOMIC DNA]</scope>
    <source>
        <strain evidence="2">JCM15298</strain>
    </source>
</reference>
<dbReference type="EMBL" id="BCSY01000111">
    <property type="protein sequence ID" value="GAS98853.1"/>
    <property type="molecule type" value="Genomic_DNA"/>
</dbReference>
<keyword evidence="2" id="KW-1185">Reference proteome</keyword>
<proteinExistence type="predicted"/>
<name>A0A124E348_MYCCR</name>
<accession>A0A124E348</accession>
<protein>
    <submittedName>
        <fullName evidence="1">Gp50</fullName>
    </submittedName>
</protein>
<gene>
    <name evidence="1" type="ORF">RMCC_5818</name>
</gene>
<dbReference type="OrthoDB" id="4762100at2"/>
<evidence type="ECO:0000313" key="2">
    <source>
        <dbReference type="Proteomes" id="UP000069443"/>
    </source>
</evidence>
<sequence length="279" mass="30152">MTITVATKQLVEVLTDALRTSNDKGVHIATYRAPYKDEPGNVDLLAVTSSTGYVLGHTWIRCDGQLRYPSVWPVSSTASVRAICKSLAKKGDKNNEHTVDIDMVMADLPDDAEPGDHPGWTVTLSETPALFDSDTEFQFHASDESVFPINTVRRLLAGGAEAGRAPTLQTTWGSGVLEPLVKISARRSAPMEFYRAEDRLLQRVQIGDTWLGAAMPRTPSPGEATDEPTIESVLGEAELVTILQGMKADGVTVTVENPRGPLAQTIADAVNEVNESHVD</sequence>
<dbReference type="Proteomes" id="UP000069443">
    <property type="component" value="Unassembled WGS sequence"/>
</dbReference>
<comment type="caution">
    <text evidence="1">The sequence shown here is derived from an EMBL/GenBank/DDBJ whole genome shotgun (WGS) entry which is preliminary data.</text>
</comment>
<reference evidence="2" key="1">
    <citation type="journal article" date="2016" name="Genome Announc.">
        <title>Draft Genome Sequences of Five Rapidly Growing Mycobacterium Species, M. thermoresistibile, M. fortuitum subsp. acetamidolyticum, M. canariasense, M. brisbanense, and M. novocastrense.</title>
        <authorList>
            <person name="Katahira K."/>
            <person name="Ogura Y."/>
            <person name="Gotoh Y."/>
            <person name="Hayashi T."/>
        </authorList>
    </citation>
    <scope>NUCLEOTIDE SEQUENCE [LARGE SCALE GENOMIC DNA]</scope>
    <source>
        <strain evidence="2">JCM15298</strain>
    </source>
</reference>
<dbReference type="RefSeq" id="WP_062659614.1">
    <property type="nucleotide sequence ID" value="NZ_BCSY01000111.1"/>
</dbReference>